<dbReference type="EMBL" id="MASR01000002">
    <property type="protein sequence ID" value="OFE11320.1"/>
    <property type="molecule type" value="Genomic_DNA"/>
</dbReference>
<protein>
    <submittedName>
        <fullName evidence="1">Uncharacterized protein</fullName>
    </submittedName>
</protein>
<dbReference type="AlphaFoldDB" id="A0A1E8CFS5"/>
<dbReference type="STRING" id="1524254.PHACT_12215"/>
<keyword evidence="2" id="KW-1185">Reference proteome</keyword>
<organism evidence="1 2">
    <name type="scientific">Pseudohongiella acticola</name>
    <dbReference type="NCBI Taxonomy" id="1524254"/>
    <lineage>
        <taxon>Bacteria</taxon>
        <taxon>Pseudomonadati</taxon>
        <taxon>Pseudomonadota</taxon>
        <taxon>Gammaproteobacteria</taxon>
        <taxon>Pseudomonadales</taxon>
        <taxon>Pseudohongiellaceae</taxon>
        <taxon>Pseudohongiella</taxon>
    </lineage>
</organism>
<evidence type="ECO:0000313" key="1">
    <source>
        <dbReference type="EMBL" id="OFE11320.1"/>
    </source>
</evidence>
<name>A0A1E8CFS5_9GAMM</name>
<dbReference type="RefSeq" id="WP_070118438.1">
    <property type="nucleotide sequence ID" value="NZ_MASR01000002.1"/>
</dbReference>
<proteinExistence type="predicted"/>
<sequence>MKNTSRYKTRLSQVVIAGVISGFGVYANANDFTIVSSGTQGQFTLSNGSGYSTSAQVDATGTVGTINNIPLTDNFGIPNFAFTLGNSVGATNKTHTFKVGVSISEVGTNRRLEAYIATLNLTVNGTTVTGDIPVQNLTVLARAGSLNATTTLNNTNANGPYAISGGGISFSGSNLVNGLLPDSLFTNILGEFNTGGNTYDYSIVIEETTGAPKARFGIDTGAFTSFTAATPPNTVFDLNGNQLEANFGAGSYRVNGRFTTAAAGSGAGGGDAPPGQVATETVESTGTTAAAANNAIVNGTAEEAQSALNTAASSLETLATAVTNGGTLSTEQQAAVQANVQTVFSNVVTLINKVSNNPTQLAAAVATLNKTLDAMQKAKVPATAAIVNSVVTAGQASARGEAIRQAGLGANATPEEIAAVLVASPTALEATLRQSIRIPSNDVLTDAQITAKTNTTISNNFGGNTDANPIVEANIAAFDASKASVEVNTEHLRDALSFFSFGDDRTGGAFALDSNTGVVRKDDSLSKILTFEFPGEAYAAYYIDVRAVPTEVPTGTRILRDGTAVIVNRGYAMRFAPVPIDVLGFSFAVVQAGYTNMTIGVDDAAYRIDFGGGQRFAGVFAYDNLKGKTLDFNCGGTTIVEPTIAPTAAEYSFGIHCANGVQQRMVPYMDNTSFFASLEAAQIPYQVDRSTGIITSEGNGRFKPSFFVSPLTAAETAFHTANKDANGIAFQAIDVNGDGRIDFKVIGDNGTQVLYGVE</sequence>
<evidence type="ECO:0000313" key="2">
    <source>
        <dbReference type="Proteomes" id="UP000175669"/>
    </source>
</evidence>
<accession>A0A1E8CFS5</accession>
<reference evidence="2" key="1">
    <citation type="submission" date="2016-07" db="EMBL/GenBank/DDBJ databases">
        <authorList>
            <person name="Florea S."/>
            <person name="Webb J.S."/>
            <person name="Jaromczyk J."/>
            <person name="Schardl C.L."/>
        </authorList>
    </citation>
    <scope>NUCLEOTIDE SEQUENCE [LARGE SCALE GENOMIC DNA]</scope>
    <source>
        <strain evidence="2">KCTC 42131</strain>
    </source>
</reference>
<dbReference type="Proteomes" id="UP000175669">
    <property type="component" value="Unassembled WGS sequence"/>
</dbReference>
<gene>
    <name evidence="1" type="ORF">PHACT_12215</name>
</gene>
<comment type="caution">
    <text evidence="1">The sequence shown here is derived from an EMBL/GenBank/DDBJ whole genome shotgun (WGS) entry which is preliminary data.</text>
</comment>